<keyword evidence="2" id="KW-1185">Reference proteome</keyword>
<gene>
    <name evidence="1" type="ORF">AVEN_101429_1</name>
</gene>
<comment type="caution">
    <text evidence="1">The sequence shown here is derived from an EMBL/GenBank/DDBJ whole genome shotgun (WGS) entry which is preliminary data.</text>
</comment>
<evidence type="ECO:0000313" key="1">
    <source>
        <dbReference type="EMBL" id="GBM08298.1"/>
    </source>
</evidence>
<accession>A0A4Y2CX52</accession>
<dbReference type="EMBL" id="BGPR01000255">
    <property type="protein sequence ID" value="GBM08298.1"/>
    <property type="molecule type" value="Genomic_DNA"/>
</dbReference>
<name>A0A4Y2CX52_ARAVE</name>
<dbReference type="Proteomes" id="UP000499080">
    <property type="component" value="Unassembled WGS sequence"/>
</dbReference>
<dbReference type="AlphaFoldDB" id="A0A4Y2CX52"/>
<proteinExistence type="predicted"/>
<sequence>MVNQLKRDATYEEKADLHYSIGWEWYHPSCSTDFKWNSQNAENPRHFAKLIMKFKRTFSNASRSGRPKTSTDAGTLTLVLASMVGNPTKSSLPLSAQM</sequence>
<reference evidence="1 2" key="1">
    <citation type="journal article" date="2019" name="Sci. Rep.">
        <title>Orb-weaving spider Araneus ventricosus genome elucidates the spidroin gene catalogue.</title>
        <authorList>
            <person name="Kono N."/>
            <person name="Nakamura H."/>
            <person name="Ohtoshi R."/>
            <person name="Moran D.A.P."/>
            <person name="Shinohara A."/>
            <person name="Yoshida Y."/>
            <person name="Fujiwara M."/>
            <person name="Mori M."/>
            <person name="Tomita M."/>
            <person name="Arakawa K."/>
        </authorList>
    </citation>
    <scope>NUCLEOTIDE SEQUENCE [LARGE SCALE GENOMIC DNA]</scope>
</reference>
<organism evidence="1 2">
    <name type="scientific">Araneus ventricosus</name>
    <name type="common">Orbweaver spider</name>
    <name type="synonym">Epeira ventricosa</name>
    <dbReference type="NCBI Taxonomy" id="182803"/>
    <lineage>
        <taxon>Eukaryota</taxon>
        <taxon>Metazoa</taxon>
        <taxon>Ecdysozoa</taxon>
        <taxon>Arthropoda</taxon>
        <taxon>Chelicerata</taxon>
        <taxon>Arachnida</taxon>
        <taxon>Araneae</taxon>
        <taxon>Araneomorphae</taxon>
        <taxon>Entelegynae</taxon>
        <taxon>Araneoidea</taxon>
        <taxon>Araneidae</taxon>
        <taxon>Araneus</taxon>
    </lineage>
</organism>
<evidence type="ECO:0000313" key="2">
    <source>
        <dbReference type="Proteomes" id="UP000499080"/>
    </source>
</evidence>
<dbReference type="OrthoDB" id="8117402at2759"/>
<protein>
    <submittedName>
        <fullName evidence="1">Uncharacterized protein</fullName>
    </submittedName>
</protein>